<accession>A0ABT5JI06</accession>
<dbReference type="SUPFAM" id="SSF55811">
    <property type="entry name" value="Nudix"/>
    <property type="match status" value="1"/>
</dbReference>
<feature type="compositionally biased region" description="Low complexity" evidence="3">
    <location>
        <begin position="156"/>
        <end position="170"/>
    </location>
</feature>
<dbReference type="CDD" id="cd03673">
    <property type="entry name" value="NUDIX_Ap6A_hydrolase"/>
    <property type="match status" value="1"/>
</dbReference>
<dbReference type="Gene3D" id="3.90.79.10">
    <property type="entry name" value="Nucleoside Triphosphate Pyrophosphohydrolase"/>
    <property type="match status" value="1"/>
</dbReference>
<dbReference type="RefSeq" id="WP_272780171.1">
    <property type="nucleotide sequence ID" value="NZ_JAQQLI010000068.1"/>
</dbReference>
<evidence type="ECO:0000256" key="1">
    <source>
        <dbReference type="ARBA" id="ARBA00001946"/>
    </source>
</evidence>
<dbReference type="InterPro" id="IPR015797">
    <property type="entry name" value="NUDIX_hydrolase-like_dom_sf"/>
</dbReference>
<dbReference type="PANTHER" id="PTHR43222:SF9">
    <property type="entry name" value="8-OXO-(D)GTP PHOSPHATASE"/>
    <property type="match status" value="1"/>
</dbReference>
<reference evidence="5" key="1">
    <citation type="journal article" date="2023" name="Microbiol Resour">
        <title>Genome Sequences of Rhodoplanes serenus and Two Thermotolerant Strains, Rhodoplanes tepidamans and 'Rhodoplanes cryptolactis,' Further Refine the Genus.</title>
        <authorList>
            <person name="Rayyan A.A."/>
            <person name="Kyndt J.A."/>
        </authorList>
    </citation>
    <scope>NUCLEOTIDE SEQUENCE</scope>
    <source>
        <strain evidence="5">DSM 9987</strain>
    </source>
</reference>
<organism evidence="5 6">
    <name type="scientific">Rhodoplanes tepidamans</name>
    <name type="common">Rhodoplanes cryptolactis</name>
    <dbReference type="NCBI Taxonomy" id="200616"/>
    <lineage>
        <taxon>Bacteria</taxon>
        <taxon>Pseudomonadati</taxon>
        <taxon>Pseudomonadota</taxon>
        <taxon>Alphaproteobacteria</taxon>
        <taxon>Hyphomicrobiales</taxon>
        <taxon>Nitrobacteraceae</taxon>
        <taxon>Rhodoplanes</taxon>
    </lineage>
</organism>
<protein>
    <submittedName>
        <fullName evidence="5">NUDIX domain-containing protein</fullName>
    </submittedName>
</protein>
<comment type="caution">
    <text evidence="5">The sequence shown here is derived from an EMBL/GenBank/DDBJ whole genome shotgun (WGS) entry which is preliminary data.</text>
</comment>
<evidence type="ECO:0000313" key="6">
    <source>
        <dbReference type="Proteomes" id="UP001165652"/>
    </source>
</evidence>
<gene>
    <name evidence="5" type="ORF">PQJ73_26995</name>
</gene>
<keyword evidence="2" id="KW-0378">Hydrolase</keyword>
<reference evidence="5" key="2">
    <citation type="submission" date="2023-02" db="EMBL/GenBank/DDBJ databases">
        <authorList>
            <person name="Rayyan A."/>
            <person name="Meyer T."/>
            <person name="Kyndt J.A."/>
        </authorList>
    </citation>
    <scope>NUCLEOTIDE SEQUENCE</scope>
    <source>
        <strain evidence="5">DSM 9987</strain>
    </source>
</reference>
<dbReference type="InterPro" id="IPR020084">
    <property type="entry name" value="NUDIX_hydrolase_CS"/>
</dbReference>
<feature type="domain" description="Nudix hydrolase" evidence="4">
    <location>
        <begin position="4"/>
        <end position="130"/>
    </location>
</feature>
<evidence type="ECO:0000313" key="5">
    <source>
        <dbReference type="EMBL" id="MDC7789345.1"/>
    </source>
</evidence>
<name>A0ABT5JI06_RHOTP</name>
<dbReference type="PANTHER" id="PTHR43222">
    <property type="entry name" value="NUDIX HYDROLASE 23"/>
    <property type="match status" value="1"/>
</dbReference>
<feature type="region of interest" description="Disordered" evidence="3">
    <location>
        <begin position="145"/>
        <end position="171"/>
    </location>
</feature>
<dbReference type="PROSITE" id="PS51462">
    <property type="entry name" value="NUDIX"/>
    <property type="match status" value="1"/>
</dbReference>
<evidence type="ECO:0000259" key="4">
    <source>
        <dbReference type="PROSITE" id="PS51462"/>
    </source>
</evidence>
<dbReference type="PROSITE" id="PS00893">
    <property type="entry name" value="NUDIX_BOX"/>
    <property type="match status" value="1"/>
</dbReference>
<dbReference type="Pfam" id="PF00293">
    <property type="entry name" value="NUDIX"/>
    <property type="match status" value="1"/>
</dbReference>
<evidence type="ECO:0000256" key="2">
    <source>
        <dbReference type="ARBA" id="ARBA00022801"/>
    </source>
</evidence>
<proteinExistence type="predicted"/>
<dbReference type="EMBL" id="JAQQLI010000068">
    <property type="protein sequence ID" value="MDC7789345.1"/>
    <property type="molecule type" value="Genomic_DNA"/>
</dbReference>
<dbReference type="Proteomes" id="UP001165652">
    <property type="component" value="Unassembled WGS sequence"/>
</dbReference>
<comment type="cofactor">
    <cofactor evidence="1">
        <name>Mg(2+)</name>
        <dbReference type="ChEBI" id="CHEBI:18420"/>
    </cofactor>
</comment>
<dbReference type="InterPro" id="IPR000086">
    <property type="entry name" value="NUDIX_hydrolase_dom"/>
</dbReference>
<sequence>MVRKHIVAAGGIVVRDGPRPLIAIVQRRKDRRWVLPKGKLAADETPIAGARREVIEETGHDVVVHEFLGVITYPTRSAFKVAQFWRMQPREAPLRPLMRDIRAVDWLPLDDAVATLALPWEQAFLDGIGAHATKAAQPAPAAAAIAPDDPLSGRDPAASAASPLAPAAAPEDPGLLQRLWRGWLAPRRA</sequence>
<evidence type="ECO:0000256" key="3">
    <source>
        <dbReference type="SAM" id="MobiDB-lite"/>
    </source>
</evidence>
<keyword evidence="6" id="KW-1185">Reference proteome</keyword>